<evidence type="ECO:0000313" key="3">
    <source>
        <dbReference type="Proteomes" id="UP001233999"/>
    </source>
</evidence>
<dbReference type="Proteomes" id="UP001233999">
    <property type="component" value="Unassembled WGS sequence"/>
</dbReference>
<reference evidence="2" key="2">
    <citation type="submission" date="2023-05" db="EMBL/GenBank/DDBJ databases">
        <authorList>
            <person name="Fouks B."/>
        </authorList>
    </citation>
    <scope>NUCLEOTIDE SEQUENCE</scope>
    <source>
        <strain evidence="2">Stay&amp;Tobe</strain>
        <tissue evidence="2">Testes</tissue>
    </source>
</reference>
<name>A0AAD7ZX30_DIPPU</name>
<organism evidence="2 3">
    <name type="scientific">Diploptera punctata</name>
    <name type="common">Pacific beetle cockroach</name>
    <dbReference type="NCBI Taxonomy" id="6984"/>
    <lineage>
        <taxon>Eukaryota</taxon>
        <taxon>Metazoa</taxon>
        <taxon>Ecdysozoa</taxon>
        <taxon>Arthropoda</taxon>
        <taxon>Hexapoda</taxon>
        <taxon>Insecta</taxon>
        <taxon>Pterygota</taxon>
        <taxon>Neoptera</taxon>
        <taxon>Polyneoptera</taxon>
        <taxon>Dictyoptera</taxon>
        <taxon>Blattodea</taxon>
        <taxon>Blaberoidea</taxon>
        <taxon>Blaberidae</taxon>
        <taxon>Diplopterinae</taxon>
        <taxon>Diploptera</taxon>
    </lineage>
</organism>
<evidence type="ECO:0000256" key="1">
    <source>
        <dbReference type="SAM" id="MobiDB-lite"/>
    </source>
</evidence>
<protein>
    <submittedName>
        <fullName evidence="2">Uncharacterized protein</fullName>
    </submittedName>
</protein>
<keyword evidence="3" id="KW-1185">Reference proteome</keyword>
<proteinExistence type="predicted"/>
<reference evidence="2" key="1">
    <citation type="journal article" date="2023" name="IScience">
        <title>Live-bearing cockroach genome reveals convergent evolutionary mechanisms linked to viviparity in insects and beyond.</title>
        <authorList>
            <person name="Fouks B."/>
            <person name="Harrison M.C."/>
            <person name="Mikhailova A.A."/>
            <person name="Marchal E."/>
            <person name="English S."/>
            <person name="Carruthers M."/>
            <person name="Jennings E.C."/>
            <person name="Chiamaka E.L."/>
            <person name="Frigard R.A."/>
            <person name="Pippel M."/>
            <person name="Attardo G.M."/>
            <person name="Benoit J.B."/>
            <person name="Bornberg-Bauer E."/>
            <person name="Tobe S.S."/>
        </authorList>
    </citation>
    <scope>NUCLEOTIDE SEQUENCE</scope>
    <source>
        <strain evidence="2">Stay&amp;Tobe</strain>
    </source>
</reference>
<feature type="region of interest" description="Disordered" evidence="1">
    <location>
        <begin position="41"/>
        <end position="65"/>
    </location>
</feature>
<evidence type="ECO:0000313" key="2">
    <source>
        <dbReference type="EMBL" id="KAJ9588384.1"/>
    </source>
</evidence>
<feature type="compositionally biased region" description="Basic and acidic residues" evidence="1">
    <location>
        <begin position="55"/>
        <end position="65"/>
    </location>
</feature>
<gene>
    <name evidence="2" type="ORF">L9F63_018254</name>
</gene>
<dbReference type="AlphaFoldDB" id="A0AAD7ZX30"/>
<sequence length="95" mass="10687">LPPDRVDDISDCEDIDVNILDDTLPADVPGSLELHTIHGVKVPENSENSSTTESEDAKREKKMKTGVESKWAKKWNCTTYADMQEIEKRRGDLIS</sequence>
<feature type="non-terminal residue" evidence="2">
    <location>
        <position position="1"/>
    </location>
</feature>
<dbReference type="EMBL" id="JASPKZ010005685">
    <property type="protein sequence ID" value="KAJ9588384.1"/>
    <property type="molecule type" value="Genomic_DNA"/>
</dbReference>
<comment type="caution">
    <text evidence="2">The sequence shown here is derived from an EMBL/GenBank/DDBJ whole genome shotgun (WGS) entry which is preliminary data.</text>
</comment>
<accession>A0AAD7ZX30</accession>
<feature type="non-terminal residue" evidence="2">
    <location>
        <position position="95"/>
    </location>
</feature>